<feature type="domain" description="HTH lacI-type" evidence="5">
    <location>
        <begin position="2"/>
        <end position="56"/>
    </location>
</feature>
<dbReference type="InterPro" id="IPR010982">
    <property type="entry name" value="Lambda_DNA-bd_dom_sf"/>
</dbReference>
<evidence type="ECO:0000256" key="4">
    <source>
        <dbReference type="ARBA" id="ARBA00023163"/>
    </source>
</evidence>
<dbReference type="Proteomes" id="UP001232536">
    <property type="component" value="Unassembled WGS sequence"/>
</dbReference>
<dbReference type="RefSeq" id="WP_304599839.1">
    <property type="nucleotide sequence ID" value="NZ_JAUQYO010000002.1"/>
</dbReference>
<gene>
    <name evidence="6" type="ORF">Q6348_02930</name>
</gene>
<dbReference type="PROSITE" id="PS50932">
    <property type="entry name" value="HTH_LACI_2"/>
    <property type="match status" value="1"/>
</dbReference>
<dbReference type="Pfam" id="PF13377">
    <property type="entry name" value="Peripla_BP_3"/>
    <property type="match status" value="1"/>
</dbReference>
<keyword evidence="7" id="KW-1185">Reference proteome</keyword>
<evidence type="ECO:0000256" key="2">
    <source>
        <dbReference type="ARBA" id="ARBA00023015"/>
    </source>
</evidence>
<dbReference type="PANTHER" id="PTHR30146">
    <property type="entry name" value="LACI-RELATED TRANSCRIPTIONAL REPRESSOR"/>
    <property type="match status" value="1"/>
</dbReference>
<evidence type="ECO:0000313" key="7">
    <source>
        <dbReference type="Proteomes" id="UP001232536"/>
    </source>
</evidence>
<reference evidence="6 7" key="1">
    <citation type="submission" date="2023-07" db="EMBL/GenBank/DDBJ databases">
        <title>Description of novel actinomycetes strains, isolated from tidal flat sediment.</title>
        <authorList>
            <person name="Lu C."/>
        </authorList>
    </citation>
    <scope>NUCLEOTIDE SEQUENCE [LARGE SCALE GENOMIC DNA]</scope>
    <source>
        <strain evidence="6 7">SYSU T00b441</strain>
    </source>
</reference>
<name>A0ABT9D7F3_9CELL</name>
<evidence type="ECO:0000259" key="5">
    <source>
        <dbReference type="PROSITE" id="PS50932"/>
    </source>
</evidence>
<accession>A0ABT9D7F3</accession>
<keyword evidence="1" id="KW-0678">Repressor</keyword>
<dbReference type="SUPFAM" id="SSF47413">
    <property type="entry name" value="lambda repressor-like DNA-binding domains"/>
    <property type="match status" value="1"/>
</dbReference>
<dbReference type="SMART" id="SM00354">
    <property type="entry name" value="HTH_LACI"/>
    <property type="match status" value="1"/>
</dbReference>
<dbReference type="InterPro" id="IPR028082">
    <property type="entry name" value="Peripla_BP_I"/>
</dbReference>
<protein>
    <submittedName>
        <fullName evidence="6">LacI family DNA-binding transcriptional regulator</fullName>
    </submittedName>
</protein>
<keyword evidence="4" id="KW-0804">Transcription</keyword>
<dbReference type="InterPro" id="IPR046335">
    <property type="entry name" value="LacI/GalR-like_sensor"/>
</dbReference>
<dbReference type="PROSITE" id="PS00356">
    <property type="entry name" value="HTH_LACI_1"/>
    <property type="match status" value="1"/>
</dbReference>
<dbReference type="Gene3D" id="1.10.260.40">
    <property type="entry name" value="lambda repressor-like DNA-binding domains"/>
    <property type="match status" value="1"/>
</dbReference>
<dbReference type="Gene3D" id="3.40.50.2300">
    <property type="match status" value="2"/>
</dbReference>
<dbReference type="InterPro" id="IPR000843">
    <property type="entry name" value="HTH_LacI"/>
</dbReference>
<dbReference type="PANTHER" id="PTHR30146:SF148">
    <property type="entry name" value="HTH-TYPE TRANSCRIPTIONAL REPRESSOR PURR-RELATED"/>
    <property type="match status" value="1"/>
</dbReference>
<dbReference type="GO" id="GO:0003677">
    <property type="term" value="F:DNA binding"/>
    <property type="evidence" value="ECO:0007669"/>
    <property type="project" value="UniProtKB-KW"/>
</dbReference>
<evidence type="ECO:0000256" key="3">
    <source>
        <dbReference type="ARBA" id="ARBA00023125"/>
    </source>
</evidence>
<dbReference type="SUPFAM" id="SSF53822">
    <property type="entry name" value="Periplasmic binding protein-like I"/>
    <property type="match status" value="1"/>
</dbReference>
<dbReference type="EMBL" id="JAUQYP010000001">
    <property type="protein sequence ID" value="MDO8106149.1"/>
    <property type="molecule type" value="Genomic_DNA"/>
</dbReference>
<dbReference type="Pfam" id="PF00356">
    <property type="entry name" value="LacI"/>
    <property type="match status" value="1"/>
</dbReference>
<keyword evidence="2" id="KW-0805">Transcription regulation</keyword>
<dbReference type="CDD" id="cd06267">
    <property type="entry name" value="PBP1_LacI_sugar_binding-like"/>
    <property type="match status" value="1"/>
</dbReference>
<evidence type="ECO:0000256" key="1">
    <source>
        <dbReference type="ARBA" id="ARBA00022491"/>
    </source>
</evidence>
<evidence type="ECO:0000313" key="6">
    <source>
        <dbReference type="EMBL" id="MDO8106149.1"/>
    </source>
</evidence>
<proteinExistence type="predicted"/>
<keyword evidence="3 6" id="KW-0238">DNA-binding</keyword>
<sequence length="341" mass="37115">MVTMRDVARVAQVSATTVSHVINKTRKVDPETERAVLEAIEATGYLSDGIGRSLRTGTTQTIGLAMSAISNPYFGTVVHAIERSISRAGYSLLLADTHDDPVRERRAVRDLLSHRVDAMVIAPSGEADSVLDALVQRRIPVVLIDRIPTRERPGVDAIGVVNEEPTARLVDHLAQIGHSRIATITSDPMLETTIERLSGYWNGIERNGLTRDEDLVQVGVRGSEETTDDAVATLLGLPEPPTAIVMGNNQVTIGTMAALQHHHMEAPRDMALVAFDDFPWANIFRPRLTAVSQPVDELGAGAVSMLLDRLADRDLPPRHRRLEPTLKHRESCGCTGLSTGT</sequence>
<comment type="caution">
    <text evidence="6">The sequence shown here is derived from an EMBL/GenBank/DDBJ whole genome shotgun (WGS) entry which is preliminary data.</text>
</comment>
<dbReference type="CDD" id="cd01392">
    <property type="entry name" value="HTH_LacI"/>
    <property type="match status" value="1"/>
</dbReference>
<organism evidence="6 7">
    <name type="scientific">Actinotalea lenta</name>
    <dbReference type="NCBI Taxonomy" id="3064654"/>
    <lineage>
        <taxon>Bacteria</taxon>
        <taxon>Bacillati</taxon>
        <taxon>Actinomycetota</taxon>
        <taxon>Actinomycetes</taxon>
        <taxon>Micrococcales</taxon>
        <taxon>Cellulomonadaceae</taxon>
        <taxon>Actinotalea</taxon>
    </lineage>
</organism>